<reference evidence="1" key="1">
    <citation type="submission" date="2014-11" db="EMBL/GenBank/DDBJ databases">
        <authorList>
            <person name="Amaro Gonzalez C."/>
        </authorList>
    </citation>
    <scope>NUCLEOTIDE SEQUENCE</scope>
</reference>
<dbReference type="AlphaFoldDB" id="A0A0E9TKE1"/>
<name>A0A0E9TKE1_ANGAN</name>
<accession>A0A0E9TKE1</accession>
<dbReference type="EMBL" id="GBXM01055359">
    <property type="protein sequence ID" value="JAH53218.1"/>
    <property type="molecule type" value="Transcribed_RNA"/>
</dbReference>
<proteinExistence type="predicted"/>
<evidence type="ECO:0000313" key="1">
    <source>
        <dbReference type="EMBL" id="JAH53218.1"/>
    </source>
</evidence>
<organism evidence="1">
    <name type="scientific">Anguilla anguilla</name>
    <name type="common">European freshwater eel</name>
    <name type="synonym">Muraena anguilla</name>
    <dbReference type="NCBI Taxonomy" id="7936"/>
    <lineage>
        <taxon>Eukaryota</taxon>
        <taxon>Metazoa</taxon>
        <taxon>Chordata</taxon>
        <taxon>Craniata</taxon>
        <taxon>Vertebrata</taxon>
        <taxon>Euteleostomi</taxon>
        <taxon>Actinopterygii</taxon>
        <taxon>Neopterygii</taxon>
        <taxon>Teleostei</taxon>
        <taxon>Anguilliformes</taxon>
        <taxon>Anguillidae</taxon>
        <taxon>Anguilla</taxon>
    </lineage>
</organism>
<sequence length="44" mass="5175">MYCRRRKVNLFLLRSGRPSAVATSLKNHMIWNIIQQILYGSKPN</sequence>
<reference evidence="1" key="2">
    <citation type="journal article" date="2015" name="Fish Shellfish Immunol.">
        <title>Early steps in the European eel (Anguilla anguilla)-Vibrio vulnificus interaction in the gills: Role of the RtxA13 toxin.</title>
        <authorList>
            <person name="Callol A."/>
            <person name="Pajuelo D."/>
            <person name="Ebbesson L."/>
            <person name="Teles M."/>
            <person name="MacKenzie S."/>
            <person name="Amaro C."/>
        </authorList>
    </citation>
    <scope>NUCLEOTIDE SEQUENCE</scope>
</reference>
<protein>
    <submittedName>
        <fullName evidence="1">Uncharacterized protein</fullName>
    </submittedName>
</protein>